<keyword evidence="2" id="KW-1185">Reference proteome</keyword>
<dbReference type="Proteomes" id="UP001056218">
    <property type="component" value="Chromosome"/>
</dbReference>
<gene>
    <name evidence="1" type="ORF">M9426_06505</name>
</gene>
<dbReference type="Gene3D" id="2.40.10.370">
    <property type="entry name" value="Protein of unknown function DUF3599"/>
    <property type="match status" value="1"/>
</dbReference>
<sequence length="123" mass="14161">MQKDRVVTAYRKAIESLYTGLLTAVVRETSRDPVTKVSDFREKTVYEDIPCRLSFSTAENLQEEKTMASENIITLFTSPEIDIKTNSKITVKQNGYTFTITNANKKSYASHNEYSCTEFLRWL</sequence>
<accession>A0ABY4TLQ3</accession>
<organism evidence="1 2">
    <name type="scientific">Peptoniphilus genitalis</name>
    <dbReference type="NCBI Taxonomy" id="3036303"/>
    <lineage>
        <taxon>Bacteria</taxon>
        <taxon>Bacillati</taxon>
        <taxon>Bacillota</taxon>
        <taxon>Tissierellia</taxon>
        <taxon>Tissierellales</taxon>
        <taxon>Peptoniphilaceae</taxon>
        <taxon>Peptoniphilus</taxon>
    </lineage>
</organism>
<dbReference type="EMBL" id="CP097885">
    <property type="protein sequence ID" value="URN40902.1"/>
    <property type="molecule type" value="Genomic_DNA"/>
</dbReference>
<proteinExistence type="predicted"/>
<dbReference type="RefSeq" id="WP_250341713.1">
    <property type="nucleotide sequence ID" value="NZ_CP097885.1"/>
</dbReference>
<evidence type="ECO:0008006" key="3">
    <source>
        <dbReference type="Google" id="ProtNLM"/>
    </source>
</evidence>
<protein>
    <recommendedName>
        <fullName evidence="3">Phage protein</fullName>
    </recommendedName>
</protein>
<evidence type="ECO:0000313" key="1">
    <source>
        <dbReference type="EMBL" id="URN40902.1"/>
    </source>
</evidence>
<reference evidence="1 2" key="1">
    <citation type="submission" date="2022-05" db="EMBL/GenBank/DDBJ databases">
        <title>Identification of Peptoniphilus vaginalis-like Bacteria, Peptoniphilus septimus sp. nov. from Blood Cultures in a Cervical Cancer Patient receiving Chemotherapy: Case and Implications.</title>
        <authorList>
            <person name="Zhan X.-Y."/>
        </authorList>
    </citation>
    <scope>NUCLEOTIDE SEQUENCE [LARGE SCALE GENOMIC DNA]</scope>
    <source>
        <strain evidence="1 2">SAHP1</strain>
    </source>
</reference>
<dbReference type="InterPro" id="IPR038667">
    <property type="entry name" value="XkdH-like_sf"/>
</dbReference>
<name>A0ABY4TLQ3_9FIRM</name>
<evidence type="ECO:0000313" key="2">
    <source>
        <dbReference type="Proteomes" id="UP001056218"/>
    </source>
</evidence>